<keyword evidence="7" id="KW-0496">Mitochondrion</keyword>
<keyword evidence="8 9" id="KW-0472">Membrane</keyword>
<dbReference type="PANTHER" id="PTHR45624:SF36">
    <property type="entry name" value="S-ADENOSYLMETHIONINE CARRIER 2, CHLOROPLASTIC-RELATED"/>
    <property type="match status" value="1"/>
</dbReference>
<dbReference type="SUPFAM" id="SSF103506">
    <property type="entry name" value="Mitochondrial carrier"/>
    <property type="match status" value="1"/>
</dbReference>
<evidence type="ECO:0000256" key="9">
    <source>
        <dbReference type="PROSITE-ProRule" id="PRU00282"/>
    </source>
</evidence>
<evidence type="ECO:0000256" key="10">
    <source>
        <dbReference type="RuleBase" id="RU000488"/>
    </source>
</evidence>
<evidence type="ECO:0000256" key="5">
    <source>
        <dbReference type="ARBA" id="ARBA00022737"/>
    </source>
</evidence>
<dbReference type="GO" id="GO:0022857">
    <property type="term" value="F:transmembrane transporter activity"/>
    <property type="evidence" value="ECO:0007669"/>
    <property type="project" value="TreeGrafter"/>
</dbReference>
<dbReference type="InterPro" id="IPR018108">
    <property type="entry name" value="MCP_transmembrane"/>
</dbReference>
<name>A0A2P2JBE3_RHIMU</name>
<keyword evidence="4 9" id="KW-0812">Transmembrane</keyword>
<dbReference type="InterPro" id="IPR050567">
    <property type="entry name" value="Mitochondrial_Carrier"/>
</dbReference>
<proteinExistence type="inferred from homology"/>
<feature type="repeat" description="Solcar" evidence="9">
    <location>
        <begin position="6"/>
        <end position="95"/>
    </location>
</feature>
<keyword evidence="3 10" id="KW-0813">Transport</keyword>
<evidence type="ECO:0000256" key="7">
    <source>
        <dbReference type="ARBA" id="ARBA00023128"/>
    </source>
</evidence>
<protein>
    <recommendedName>
        <fullName evidence="12">Mitochondrial substrate carrier family protein</fullName>
    </recommendedName>
</protein>
<evidence type="ECO:0008006" key="12">
    <source>
        <dbReference type="Google" id="ProtNLM"/>
    </source>
</evidence>
<evidence type="ECO:0000256" key="1">
    <source>
        <dbReference type="ARBA" id="ARBA00004225"/>
    </source>
</evidence>
<evidence type="ECO:0000256" key="4">
    <source>
        <dbReference type="ARBA" id="ARBA00022692"/>
    </source>
</evidence>
<sequence length="377" mass="40453">MEELLKNQLVASHAIAAAGSVGLATALTYPLDTVKVLVQVGSGASSKQLSSIQALSRVRNLSGSSGLYAGLGWLASGRILGVGARFGVYELLTAFYKDGREYNRVYIAEAFMAGMAAGATESFIGSPFELVKLRAQVASASRIPSSTSVTENKVGASVIAKLLRGFTPDKKALNQSVTLLSTLTTKHPDFVGALQNYPWMMTGSGRPPSVCDVQRPSNVVSLEGVGALWRGVRSGVARDSIFGSIFFGCWQFLHEVMLVWKAVGMDPEPRNFDEIGPLSPMAVSLAAGFSGSLAAVASHVFDTAKSRSDCTVLPKYITMERRLLKWNRPGNIFQRIAGIHPTDKNILFRGIWLRVARSGFASFAMVGSYYLAVNCLV</sequence>
<feature type="repeat" description="Solcar" evidence="9">
    <location>
        <begin position="105"/>
        <end position="256"/>
    </location>
</feature>
<evidence type="ECO:0000256" key="2">
    <source>
        <dbReference type="ARBA" id="ARBA00006375"/>
    </source>
</evidence>
<evidence type="ECO:0000256" key="6">
    <source>
        <dbReference type="ARBA" id="ARBA00022989"/>
    </source>
</evidence>
<evidence type="ECO:0000313" key="11">
    <source>
        <dbReference type="EMBL" id="MBW90763.1"/>
    </source>
</evidence>
<comment type="similarity">
    <text evidence="2 10">Belongs to the mitochondrial carrier (TC 2.A.29) family.</text>
</comment>
<evidence type="ECO:0000256" key="3">
    <source>
        <dbReference type="ARBA" id="ARBA00022448"/>
    </source>
</evidence>
<dbReference type="Pfam" id="PF00153">
    <property type="entry name" value="Mito_carr"/>
    <property type="match status" value="2"/>
</dbReference>
<dbReference type="Gene3D" id="1.50.40.10">
    <property type="entry name" value="Mitochondrial carrier domain"/>
    <property type="match status" value="2"/>
</dbReference>
<comment type="subcellular location">
    <subcellularLocation>
        <location evidence="1">Mitochondrion membrane</location>
        <topology evidence="1">Multi-pass membrane protein</topology>
    </subcellularLocation>
</comment>
<accession>A0A2P2JBE3</accession>
<dbReference type="GO" id="GO:0031966">
    <property type="term" value="C:mitochondrial membrane"/>
    <property type="evidence" value="ECO:0007669"/>
    <property type="project" value="UniProtKB-SubCell"/>
</dbReference>
<dbReference type="InterPro" id="IPR023395">
    <property type="entry name" value="MCP_dom_sf"/>
</dbReference>
<reference evidence="11" key="1">
    <citation type="submission" date="2018-02" db="EMBL/GenBank/DDBJ databases">
        <title>Rhizophora mucronata_Transcriptome.</title>
        <authorList>
            <person name="Meera S.P."/>
            <person name="Sreeshan A."/>
            <person name="Augustine A."/>
        </authorList>
    </citation>
    <scope>NUCLEOTIDE SEQUENCE</scope>
    <source>
        <tissue evidence="11">Leaf</tissue>
    </source>
</reference>
<keyword evidence="5" id="KW-0677">Repeat</keyword>
<dbReference type="EMBL" id="GGEC01010280">
    <property type="protein sequence ID" value="MBW90763.1"/>
    <property type="molecule type" value="Transcribed_RNA"/>
</dbReference>
<evidence type="ECO:0000256" key="8">
    <source>
        <dbReference type="ARBA" id="ARBA00023136"/>
    </source>
</evidence>
<dbReference type="PROSITE" id="PS50920">
    <property type="entry name" value="SOLCAR"/>
    <property type="match status" value="2"/>
</dbReference>
<dbReference type="PANTHER" id="PTHR45624">
    <property type="entry name" value="MITOCHONDRIAL BASIC AMINO ACIDS TRANSPORTER-RELATED"/>
    <property type="match status" value="1"/>
</dbReference>
<organism evidence="11">
    <name type="scientific">Rhizophora mucronata</name>
    <name type="common">Asiatic mangrove</name>
    <dbReference type="NCBI Taxonomy" id="61149"/>
    <lineage>
        <taxon>Eukaryota</taxon>
        <taxon>Viridiplantae</taxon>
        <taxon>Streptophyta</taxon>
        <taxon>Embryophyta</taxon>
        <taxon>Tracheophyta</taxon>
        <taxon>Spermatophyta</taxon>
        <taxon>Magnoliopsida</taxon>
        <taxon>eudicotyledons</taxon>
        <taxon>Gunneridae</taxon>
        <taxon>Pentapetalae</taxon>
        <taxon>rosids</taxon>
        <taxon>fabids</taxon>
        <taxon>Malpighiales</taxon>
        <taxon>Rhizophoraceae</taxon>
        <taxon>Rhizophora</taxon>
    </lineage>
</organism>
<keyword evidence="6" id="KW-1133">Transmembrane helix</keyword>
<dbReference type="AlphaFoldDB" id="A0A2P2JBE3"/>